<dbReference type="AlphaFoldDB" id="A0A4U1MHH8"/>
<sequence>MEKGARLMKKPEKTYIPMTETAFYILLALTEPRHGYGIIKHVENLTKGRISLGSGTVYGTLTKMQRDGLIVKYADGERKKVYEVTEDGKRIMRIEIERLNELYNNAVRYREEFL</sequence>
<dbReference type="Proteomes" id="UP000310541">
    <property type="component" value="Unassembled WGS sequence"/>
</dbReference>
<protein>
    <submittedName>
        <fullName evidence="2">Helix-turn-helix transcriptional regulator</fullName>
    </submittedName>
</protein>
<dbReference type="InterPro" id="IPR036390">
    <property type="entry name" value="WH_DNA-bd_sf"/>
</dbReference>
<dbReference type="OrthoDB" id="9814826at2"/>
<organism evidence="2 3">
    <name type="scientific">Guptibacillus hwajinpoensis</name>
    <dbReference type="NCBI Taxonomy" id="208199"/>
    <lineage>
        <taxon>Bacteria</taxon>
        <taxon>Bacillati</taxon>
        <taxon>Bacillota</taxon>
        <taxon>Bacilli</taxon>
        <taxon>Bacillales</taxon>
        <taxon>Guptibacillaceae</taxon>
        <taxon>Guptibacillus</taxon>
    </lineage>
</organism>
<dbReference type="PANTHER" id="PTHR33169:SF13">
    <property type="entry name" value="PADR-FAMILY TRANSCRIPTIONAL REGULATOR"/>
    <property type="match status" value="1"/>
</dbReference>
<dbReference type="EMBL" id="SWFM01000003">
    <property type="protein sequence ID" value="TKD69780.1"/>
    <property type="molecule type" value="Genomic_DNA"/>
</dbReference>
<gene>
    <name evidence="2" type="ORF">FBF83_10865</name>
</gene>
<reference evidence="2 3" key="1">
    <citation type="submission" date="2019-04" db="EMBL/GenBank/DDBJ databases">
        <title>Genome sequence of Bacillus hwajinpoensis strain Y2.</title>
        <authorList>
            <person name="Fair J.L."/>
            <person name="Maclea K.S."/>
        </authorList>
    </citation>
    <scope>NUCLEOTIDE SEQUENCE [LARGE SCALE GENOMIC DNA]</scope>
    <source>
        <strain evidence="2 3">Y2</strain>
    </source>
</reference>
<proteinExistence type="predicted"/>
<dbReference type="InterPro" id="IPR036388">
    <property type="entry name" value="WH-like_DNA-bd_sf"/>
</dbReference>
<evidence type="ECO:0000313" key="3">
    <source>
        <dbReference type="Proteomes" id="UP000310541"/>
    </source>
</evidence>
<dbReference type="PANTHER" id="PTHR33169">
    <property type="entry name" value="PADR-FAMILY TRANSCRIPTIONAL REGULATOR"/>
    <property type="match status" value="1"/>
</dbReference>
<evidence type="ECO:0000313" key="2">
    <source>
        <dbReference type="EMBL" id="TKD69780.1"/>
    </source>
</evidence>
<dbReference type="InterPro" id="IPR005149">
    <property type="entry name" value="Tscrpt_reg_PadR_N"/>
</dbReference>
<dbReference type="Pfam" id="PF03551">
    <property type="entry name" value="PadR"/>
    <property type="match status" value="1"/>
</dbReference>
<evidence type="ECO:0000259" key="1">
    <source>
        <dbReference type="Pfam" id="PF03551"/>
    </source>
</evidence>
<name>A0A4U1MHH8_9BACL</name>
<dbReference type="SUPFAM" id="SSF46785">
    <property type="entry name" value="Winged helix' DNA-binding domain"/>
    <property type="match status" value="1"/>
</dbReference>
<dbReference type="Gene3D" id="1.10.10.10">
    <property type="entry name" value="Winged helix-like DNA-binding domain superfamily/Winged helix DNA-binding domain"/>
    <property type="match status" value="1"/>
</dbReference>
<accession>A0A4U1MHH8</accession>
<comment type="caution">
    <text evidence="2">The sequence shown here is derived from an EMBL/GenBank/DDBJ whole genome shotgun (WGS) entry which is preliminary data.</text>
</comment>
<feature type="domain" description="Transcription regulator PadR N-terminal" evidence="1">
    <location>
        <begin position="30"/>
        <end position="92"/>
    </location>
</feature>
<dbReference type="InterPro" id="IPR052509">
    <property type="entry name" value="Metal_resp_DNA-bind_regulator"/>
</dbReference>